<name>A0A7L5BTA0_9RHOB</name>
<proteinExistence type="predicted"/>
<dbReference type="Pfam" id="PF06945">
    <property type="entry name" value="DUF1289"/>
    <property type="match status" value="1"/>
</dbReference>
<evidence type="ECO:0000313" key="2">
    <source>
        <dbReference type="Proteomes" id="UP000503336"/>
    </source>
</evidence>
<keyword evidence="2" id="KW-1185">Reference proteome</keyword>
<gene>
    <name evidence="1" type="ORF">G5B40_06550</name>
</gene>
<sequence length="83" mass="9553">MSTPESRRVWRRDEVESPCRNICVIHPETGLCIGCYRTGAEIADWSRLTHEERRAVILELPTRAPQLTRRPRRGRAARLNDGG</sequence>
<evidence type="ECO:0000313" key="1">
    <source>
        <dbReference type="EMBL" id="QIE55140.1"/>
    </source>
</evidence>
<dbReference type="RefSeq" id="WP_165096549.1">
    <property type="nucleotide sequence ID" value="NZ_CP049056.1"/>
</dbReference>
<organism evidence="1 2">
    <name type="scientific">Pikeienuella piscinae</name>
    <dbReference type="NCBI Taxonomy" id="2748098"/>
    <lineage>
        <taxon>Bacteria</taxon>
        <taxon>Pseudomonadati</taxon>
        <taxon>Pseudomonadota</taxon>
        <taxon>Alphaproteobacteria</taxon>
        <taxon>Rhodobacterales</taxon>
        <taxon>Paracoccaceae</taxon>
        <taxon>Pikeienuella</taxon>
    </lineage>
</organism>
<protein>
    <submittedName>
        <fullName evidence="1">DUF1289 domain-containing protein</fullName>
    </submittedName>
</protein>
<dbReference type="KEGG" id="hdh:G5B40_06550"/>
<dbReference type="Proteomes" id="UP000503336">
    <property type="component" value="Chromosome"/>
</dbReference>
<dbReference type="PANTHER" id="PTHR35175:SF2">
    <property type="entry name" value="DUF1289 DOMAIN-CONTAINING PROTEIN"/>
    <property type="match status" value="1"/>
</dbReference>
<reference evidence="1 2" key="1">
    <citation type="submission" date="2020-02" db="EMBL/GenBank/DDBJ databases">
        <title>complete genome sequence of Rhodobacteraceae bacterium.</title>
        <authorList>
            <person name="Park J."/>
            <person name="Kim Y.-S."/>
            <person name="Kim K.-H."/>
        </authorList>
    </citation>
    <scope>NUCLEOTIDE SEQUENCE [LARGE SCALE GENOMIC DNA]</scope>
    <source>
        <strain evidence="1 2">RR4-56</strain>
    </source>
</reference>
<dbReference type="EMBL" id="CP049056">
    <property type="protein sequence ID" value="QIE55140.1"/>
    <property type="molecule type" value="Genomic_DNA"/>
</dbReference>
<dbReference type="AlphaFoldDB" id="A0A7L5BTA0"/>
<dbReference type="PANTHER" id="PTHR35175">
    <property type="entry name" value="DUF1289 DOMAIN-CONTAINING PROTEIN"/>
    <property type="match status" value="1"/>
</dbReference>
<accession>A0A7L5BTA0</accession>
<dbReference type="InterPro" id="IPR010710">
    <property type="entry name" value="DUF1289"/>
</dbReference>